<evidence type="ECO:0000256" key="1">
    <source>
        <dbReference type="SAM" id="MobiDB-lite"/>
    </source>
</evidence>
<reference evidence="2 3" key="1">
    <citation type="submission" date="2020-02" db="EMBL/GenBank/DDBJ databases">
        <title>Draft genome sequence of Haematococcus lacustris strain NIES-144.</title>
        <authorList>
            <person name="Morimoto D."/>
            <person name="Nakagawa S."/>
            <person name="Yoshida T."/>
            <person name="Sawayama S."/>
        </authorList>
    </citation>
    <scope>NUCLEOTIDE SEQUENCE [LARGE SCALE GENOMIC DNA]</scope>
    <source>
        <strain evidence="2 3">NIES-144</strain>
    </source>
</reference>
<feature type="region of interest" description="Disordered" evidence="1">
    <location>
        <begin position="53"/>
        <end position="72"/>
    </location>
</feature>
<dbReference type="AlphaFoldDB" id="A0A699Z214"/>
<accession>A0A699Z214</accession>
<comment type="caution">
    <text evidence="2">The sequence shown here is derived from an EMBL/GenBank/DDBJ whole genome shotgun (WGS) entry which is preliminary data.</text>
</comment>
<name>A0A699Z214_HAELA</name>
<evidence type="ECO:0000313" key="2">
    <source>
        <dbReference type="EMBL" id="GFH13508.1"/>
    </source>
</evidence>
<dbReference type="EMBL" id="BLLF01000620">
    <property type="protein sequence ID" value="GFH13508.1"/>
    <property type="molecule type" value="Genomic_DNA"/>
</dbReference>
<gene>
    <name evidence="2" type="ORF">HaLaN_09407</name>
</gene>
<evidence type="ECO:0000313" key="3">
    <source>
        <dbReference type="Proteomes" id="UP000485058"/>
    </source>
</evidence>
<sequence length="243" mass="25650">MGQPLIHCVSLASCEFPAALEATPARMRIAAGGRPPVSASAAPWAVSLDLSGEGSALTRPEPGHEARSASPWPLISTPCTSRVLTPPPGPPCMWGAGGSTRSQLQLQASGTRHACCWDPVGQTREAWLAAQDTSRRQHRQRLKAAPHSSSPHSCVHVTLACPGANPALHTSTPGCRCRCRPSAESRCTALAWDLAAGIRSPSTAHHPSRREVQHPQPASPGLVLAQCEAAWAPWGQACRGYLR</sequence>
<organism evidence="2 3">
    <name type="scientific">Haematococcus lacustris</name>
    <name type="common">Green alga</name>
    <name type="synonym">Haematococcus pluvialis</name>
    <dbReference type="NCBI Taxonomy" id="44745"/>
    <lineage>
        <taxon>Eukaryota</taxon>
        <taxon>Viridiplantae</taxon>
        <taxon>Chlorophyta</taxon>
        <taxon>core chlorophytes</taxon>
        <taxon>Chlorophyceae</taxon>
        <taxon>CS clade</taxon>
        <taxon>Chlamydomonadales</taxon>
        <taxon>Haematococcaceae</taxon>
        <taxon>Haematococcus</taxon>
    </lineage>
</organism>
<keyword evidence="3" id="KW-1185">Reference proteome</keyword>
<proteinExistence type="predicted"/>
<dbReference type="Proteomes" id="UP000485058">
    <property type="component" value="Unassembled WGS sequence"/>
</dbReference>
<protein>
    <submittedName>
        <fullName evidence="2">Uncharacterized protein</fullName>
    </submittedName>
</protein>